<comment type="caution">
    <text evidence="2">The sequence shown here is derived from an EMBL/GenBank/DDBJ whole genome shotgun (WGS) entry which is preliminary data.</text>
</comment>
<evidence type="ECO:0000313" key="4">
    <source>
        <dbReference type="Proteomes" id="UP000665181"/>
    </source>
</evidence>
<reference evidence="1 3" key="1">
    <citation type="submission" date="2015-09" db="EMBL/GenBank/DDBJ databases">
        <title>Spore heat resistance.</title>
        <authorList>
            <person name="Boekhorst J."/>
            <person name="Berendsen E.M."/>
            <person name="Wells-Bennik M.H."/>
            <person name="Kuipers O.P."/>
        </authorList>
    </citation>
    <scope>NUCLEOTIDE SEQUENCE [LARGE SCALE GENOMIC DNA]</scope>
    <source>
        <strain evidence="1 3">B4122</strain>
    </source>
</reference>
<dbReference type="Proteomes" id="UP000076442">
    <property type="component" value="Unassembled WGS sequence"/>
</dbReference>
<organism evidence="2 4">
    <name type="scientific">Bacillus subtilis</name>
    <dbReference type="NCBI Taxonomy" id="1423"/>
    <lineage>
        <taxon>Bacteria</taxon>
        <taxon>Bacillati</taxon>
        <taxon>Bacillota</taxon>
        <taxon>Bacilli</taxon>
        <taxon>Bacillales</taxon>
        <taxon>Bacillaceae</taxon>
        <taxon>Bacillus</taxon>
    </lineage>
</organism>
<accession>A0A162SJK6</accession>
<sequence>MDLEKQVDREENQDDLHFILLLLILLIRQSSSEGNPSDLRRQLVFAKELGVPVSKVNLINGDTLQNVIVKEVLTDLVIFQNPLNNTRSHVSLSSVVSWGAF</sequence>
<evidence type="ECO:0000313" key="2">
    <source>
        <dbReference type="EMBL" id="MBO3795688.1"/>
    </source>
</evidence>
<dbReference type="AlphaFoldDB" id="A0A162SJK6"/>
<dbReference type="EMBL" id="LJZV01000012">
    <property type="protein sequence ID" value="KZD91390.1"/>
    <property type="molecule type" value="Genomic_DNA"/>
</dbReference>
<dbReference type="InterPro" id="IPR048203">
    <property type="entry name" value="CgeC-like"/>
</dbReference>
<gene>
    <name evidence="2" type="primary">cgeC</name>
    <name evidence="1" type="ORF">B4122_2032</name>
    <name evidence="2" type="ORF">J5227_15570</name>
</gene>
<dbReference type="NCBIfam" id="NF041485">
    <property type="entry name" value="spor_mat_CgeC"/>
    <property type="match status" value="1"/>
</dbReference>
<evidence type="ECO:0000313" key="1">
    <source>
        <dbReference type="EMBL" id="KZD91390.1"/>
    </source>
</evidence>
<dbReference type="OMA" id="NQDELHF"/>
<dbReference type="EMBL" id="JAGFPW010000014">
    <property type="protein sequence ID" value="MBO3795688.1"/>
    <property type="molecule type" value="Genomic_DNA"/>
</dbReference>
<proteinExistence type="predicted"/>
<dbReference type="Proteomes" id="UP000665181">
    <property type="component" value="Unassembled WGS sequence"/>
</dbReference>
<evidence type="ECO:0000313" key="3">
    <source>
        <dbReference type="Proteomes" id="UP000076442"/>
    </source>
</evidence>
<protein>
    <submittedName>
        <fullName evidence="2">Spore maturation protein CgeC</fullName>
    </submittedName>
</protein>
<name>A0A162SJK6_BACIU</name>
<dbReference type="RefSeq" id="WP_003230826.1">
    <property type="nucleotide sequence ID" value="NZ_AP024621.1"/>
</dbReference>
<reference evidence="2" key="2">
    <citation type="submission" date="2021-03" db="EMBL/GenBank/DDBJ databases">
        <title>Isolation of Bacillus subtilis from fermented food sample.</title>
        <authorList>
            <person name="Lakshmanan V."/>
            <person name="Athira K."/>
            <person name="Rajagopal K."/>
        </authorList>
    </citation>
    <scope>NUCLEOTIDE SEQUENCE</scope>
    <source>
        <strain evidence="2">S1</strain>
    </source>
</reference>